<reference evidence="2 3" key="1">
    <citation type="submission" date="2019-06" db="EMBL/GenBank/DDBJ databases">
        <authorList>
            <person name="Rodrigo-Torres L."/>
            <person name="Arahal R. D."/>
            <person name="Lucena T."/>
        </authorList>
    </citation>
    <scope>NUCLEOTIDE SEQUENCE [LARGE SCALE GENOMIC DNA]</scope>
    <source>
        <strain evidence="2 3">SW08-7</strain>
    </source>
</reference>
<evidence type="ECO:0000313" key="4">
    <source>
        <dbReference type="Proteomes" id="UP001055303"/>
    </source>
</evidence>
<reference evidence="1" key="2">
    <citation type="journal article" date="2021" name="Front. Microbiol.">
        <title>Comprehensive Comparative Genomics and Phenotyping of Methylobacterium Species.</title>
        <authorList>
            <person name="Alessa O."/>
            <person name="Ogura Y."/>
            <person name="Fujitani Y."/>
            <person name="Takami H."/>
            <person name="Hayashi T."/>
            <person name="Sahin N."/>
            <person name="Tani A."/>
        </authorList>
    </citation>
    <scope>NUCLEOTIDE SEQUENCE</scope>
    <source>
        <strain evidence="1">DSM 22415</strain>
    </source>
</reference>
<evidence type="ECO:0000313" key="1">
    <source>
        <dbReference type="EMBL" id="GJD58012.1"/>
    </source>
</evidence>
<keyword evidence="4" id="KW-1185">Reference proteome</keyword>
<reference evidence="1" key="3">
    <citation type="submission" date="2021-08" db="EMBL/GenBank/DDBJ databases">
        <authorList>
            <person name="Tani A."/>
            <person name="Ola A."/>
            <person name="Ogura Y."/>
            <person name="Katsura K."/>
            <person name="Hayashi T."/>
        </authorList>
    </citation>
    <scope>NUCLEOTIDE SEQUENCE</scope>
    <source>
        <strain evidence="1">DSM 22415</strain>
    </source>
</reference>
<accession>A0A564G3U8</accession>
<dbReference type="EMBL" id="BPQI01000128">
    <property type="protein sequence ID" value="GJD58012.1"/>
    <property type="molecule type" value="Genomic_DNA"/>
</dbReference>
<dbReference type="OrthoDB" id="7850882at2"/>
<gene>
    <name evidence="1" type="ORF">IFDJLNFL_3926</name>
    <name evidence="2" type="ORF">MTDSW087_04363</name>
</gene>
<dbReference type="Proteomes" id="UP000401717">
    <property type="component" value="Unassembled WGS sequence"/>
</dbReference>
<dbReference type="Pfam" id="PF11064">
    <property type="entry name" value="DUF2865"/>
    <property type="match status" value="1"/>
</dbReference>
<evidence type="ECO:0000313" key="3">
    <source>
        <dbReference type="Proteomes" id="UP000401717"/>
    </source>
</evidence>
<dbReference type="EMBL" id="CABFVH010000037">
    <property type="protein sequence ID" value="VUF14638.1"/>
    <property type="molecule type" value="Genomic_DNA"/>
</dbReference>
<evidence type="ECO:0008006" key="5">
    <source>
        <dbReference type="Google" id="ProtNLM"/>
    </source>
</evidence>
<sequence length="332" mass="35740">MAVGRRIGRALGSGGSRRQMLGTALAGLVLGLGSVTIGSSLVHASERGNLFGFLEDLFRGPTQPAHAPKPEHPSRYVNLPDPRRVATHRAVLQTPRPGLAESGSVRRHRRPAVRPVATRYAARMADGWTGQRTVCVRMCDGYLFPIGNLKGRADLPVHAAACAAACPGAPTSLYTLSKGAAELDEAVSLRGLPYKASALANIYRQRRVADCSCQPPDGAAPLPIARDATLERGDVVTTRDSARVVTRDGSGAYALEDYRTARLPRGLGRQIEGRVGALRREEQARAFRLALRREERMNVIRVAATDIGFRIPERASAGFTAVRVVAPSPFQR</sequence>
<dbReference type="AlphaFoldDB" id="A0A564G3U8"/>
<name>A0A564G3U8_9HYPH</name>
<organism evidence="2 3">
    <name type="scientific">Methylobacterium dankookense</name>
    <dbReference type="NCBI Taxonomy" id="560405"/>
    <lineage>
        <taxon>Bacteria</taxon>
        <taxon>Pseudomonadati</taxon>
        <taxon>Pseudomonadota</taxon>
        <taxon>Alphaproteobacteria</taxon>
        <taxon>Hyphomicrobiales</taxon>
        <taxon>Methylobacteriaceae</taxon>
        <taxon>Methylobacterium</taxon>
    </lineage>
</organism>
<evidence type="ECO:0000313" key="2">
    <source>
        <dbReference type="EMBL" id="VUF14638.1"/>
    </source>
</evidence>
<proteinExistence type="predicted"/>
<protein>
    <recommendedName>
        <fullName evidence="5">DUF2865 domain-containing protein</fullName>
    </recommendedName>
</protein>
<dbReference type="RefSeq" id="WP_144766972.1">
    <property type="nucleotide sequence ID" value="NZ_BPQI01000128.1"/>
</dbReference>
<dbReference type="InterPro" id="IPR021293">
    <property type="entry name" value="DUF2865"/>
</dbReference>
<dbReference type="Proteomes" id="UP001055303">
    <property type="component" value="Unassembled WGS sequence"/>
</dbReference>